<evidence type="ECO:0000256" key="1">
    <source>
        <dbReference type="SAM" id="MobiDB-lite"/>
    </source>
</evidence>
<feature type="compositionally biased region" description="Acidic residues" evidence="1">
    <location>
        <begin position="548"/>
        <end position="564"/>
    </location>
</feature>
<sequence>MFKFTQKTASPCKDESTALPVAGSPRELYAILGGVIPGTPPSRACRPETAEFARFTIQQARPLWNRAVARMEATLPLEGVAILAETDPIRHMRLVQTLAILFYERECVGKSLARSGLSVWRIMMTKSSRQRPTERASEILGWPAIQSANSLASRLKPTGLRDILEYLLCVDYGIRRPNSLHRLGENGSRSFAYVAALLFEFIELCEQTKPSVAHLMGIQAACDTIHIWAQAARLNATDLTIILFHFHLCSNLVPPNYKRVEEPIVSEDHSLAQGLVVFISDHGKSSRHGLTTYSGCLGRLVDALKYGSGHGFVPGARERLLRKISVDLNDMIPSMVFDGQRQDVMVRIATELARTHNIAPLALDQAYPLAVPEPDAAPSVLENFGDGIAGIALRYLSGNSKQKKPGDDVQKTSSVAGETSGQQGRQDVTTVQAAYRACTAAFERVGRWISDERSKQRRKQQEEFTDKLDKENCQLRNRESCARDKGEGEEPMKWQLIHKQEVEIEDSIEKDSEKLMVKDPDQGRATASAIEARCAKNKHTDGDGGNDNNEDEEDEDREQSESENCELVNSGCQSAWPDTG</sequence>
<organism evidence="2 3">
    <name type="scientific">Pyricularia grisea</name>
    <name type="common">Crabgrass-specific blast fungus</name>
    <name type="synonym">Magnaporthe grisea</name>
    <dbReference type="NCBI Taxonomy" id="148305"/>
    <lineage>
        <taxon>Eukaryota</taxon>
        <taxon>Fungi</taxon>
        <taxon>Dikarya</taxon>
        <taxon>Ascomycota</taxon>
        <taxon>Pezizomycotina</taxon>
        <taxon>Sordariomycetes</taxon>
        <taxon>Sordariomycetidae</taxon>
        <taxon>Magnaporthales</taxon>
        <taxon>Pyriculariaceae</taxon>
        <taxon>Pyricularia</taxon>
    </lineage>
</organism>
<protein>
    <submittedName>
        <fullName evidence="2">Uncharacterized protein</fullName>
    </submittedName>
</protein>
<accession>A0ABQ8N496</accession>
<feature type="region of interest" description="Disordered" evidence="1">
    <location>
        <begin position="507"/>
        <end position="580"/>
    </location>
</feature>
<reference evidence="2" key="1">
    <citation type="submission" date="2021-01" db="EMBL/GenBank/DDBJ databases">
        <title>Deciphering the adaptive evolutionary patterns associated with biogeogrpahic diversity in the finger millet blast pathogen Magnaporthe oryzae in Eastern Africa.</title>
        <authorList>
            <person name="Onyema G."/>
            <person name="Shittu T.A."/>
            <person name="Dodsworth S."/>
            <person name="Devilliers S."/>
            <person name="Muthumeenakshi S."/>
            <person name="Sreenivasaprasad S."/>
        </authorList>
    </citation>
    <scope>NUCLEOTIDE SEQUENCE</scope>
    <source>
        <strain evidence="2">D15/s37</strain>
    </source>
</reference>
<feature type="region of interest" description="Disordered" evidence="1">
    <location>
        <begin position="452"/>
        <end position="471"/>
    </location>
</feature>
<proteinExistence type="predicted"/>
<comment type="caution">
    <text evidence="2">The sequence shown here is derived from an EMBL/GenBank/DDBJ whole genome shotgun (WGS) entry which is preliminary data.</text>
</comment>
<feature type="compositionally biased region" description="Polar residues" evidence="1">
    <location>
        <begin position="411"/>
        <end position="428"/>
    </location>
</feature>
<dbReference type="Proteomes" id="UP001059893">
    <property type="component" value="Unassembled WGS sequence"/>
</dbReference>
<gene>
    <name evidence="2" type="ORF">MCOR33_010923</name>
</gene>
<evidence type="ECO:0000313" key="3">
    <source>
        <dbReference type="Proteomes" id="UP001059893"/>
    </source>
</evidence>
<feature type="compositionally biased region" description="Basic and acidic residues" evidence="1">
    <location>
        <begin position="507"/>
        <end position="522"/>
    </location>
</feature>
<name>A0ABQ8N496_PYRGI</name>
<feature type="region of interest" description="Disordered" evidence="1">
    <location>
        <begin position="399"/>
        <end position="428"/>
    </location>
</feature>
<evidence type="ECO:0000313" key="2">
    <source>
        <dbReference type="EMBL" id="KAI6290978.1"/>
    </source>
</evidence>
<keyword evidence="3" id="KW-1185">Reference proteome</keyword>
<dbReference type="EMBL" id="JABSND010000405">
    <property type="protein sequence ID" value="KAI6290978.1"/>
    <property type="molecule type" value="Genomic_DNA"/>
</dbReference>